<dbReference type="OrthoDB" id="6399434at2"/>
<gene>
    <name evidence="1" type="ORF">EXU30_17370</name>
</gene>
<dbReference type="KEGG" id="smai:EXU30_17370"/>
<organism evidence="1 2">
    <name type="scientific">Shewanella maritima</name>
    <dbReference type="NCBI Taxonomy" id="2520507"/>
    <lineage>
        <taxon>Bacteria</taxon>
        <taxon>Pseudomonadati</taxon>
        <taxon>Pseudomonadota</taxon>
        <taxon>Gammaproteobacteria</taxon>
        <taxon>Alteromonadales</taxon>
        <taxon>Shewanellaceae</taxon>
        <taxon>Shewanella</taxon>
    </lineage>
</organism>
<sequence length="133" mass="14802">MSIVSIKSRSKIDQATFSFGSVEANTDTINGYSLYCAGSQSHYIDRFMPIKGDKLQRVIGNLETLEDTNFVGKVKFKCGFANVNFKFSGHFPEKGVQVKTYITGLLFYSSAVGHSYISKEQLEVLIAHLKDCV</sequence>
<dbReference type="AlphaFoldDB" id="A0A411PL36"/>
<dbReference type="Proteomes" id="UP000291106">
    <property type="component" value="Chromosome"/>
</dbReference>
<reference evidence="1 2" key="1">
    <citation type="submission" date="2019-02" db="EMBL/GenBank/DDBJ databases">
        <title>Shewanella sp. D4-2 isolated from Dokdo Island.</title>
        <authorList>
            <person name="Baek K."/>
        </authorList>
    </citation>
    <scope>NUCLEOTIDE SEQUENCE [LARGE SCALE GENOMIC DNA]</scope>
    <source>
        <strain evidence="1 2">D4-2</strain>
    </source>
</reference>
<keyword evidence="2" id="KW-1185">Reference proteome</keyword>
<dbReference type="RefSeq" id="WP_130602159.1">
    <property type="nucleotide sequence ID" value="NZ_CP036200.1"/>
</dbReference>
<proteinExistence type="predicted"/>
<dbReference type="EMBL" id="CP036200">
    <property type="protein sequence ID" value="QBF84243.1"/>
    <property type="molecule type" value="Genomic_DNA"/>
</dbReference>
<evidence type="ECO:0000313" key="1">
    <source>
        <dbReference type="EMBL" id="QBF84243.1"/>
    </source>
</evidence>
<evidence type="ECO:0000313" key="2">
    <source>
        <dbReference type="Proteomes" id="UP000291106"/>
    </source>
</evidence>
<protein>
    <submittedName>
        <fullName evidence="1">Uncharacterized protein</fullName>
    </submittedName>
</protein>
<name>A0A411PL36_9GAMM</name>
<accession>A0A411PL36</accession>